<dbReference type="STRING" id="596315.HMPREF0634_1265"/>
<keyword evidence="7" id="KW-0169">Cobalamin biosynthesis</keyword>
<comment type="cofactor">
    <cofactor evidence="1 7">
        <name>Mg(2+)</name>
        <dbReference type="ChEBI" id="CHEBI:18420"/>
    </cofactor>
</comment>
<evidence type="ECO:0000256" key="1">
    <source>
        <dbReference type="ARBA" id="ARBA00001946"/>
    </source>
</evidence>
<dbReference type="SUPFAM" id="SSF52317">
    <property type="entry name" value="Class I glutamine amidotransferase-like"/>
    <property type="match status" value="1"/>
</dbReference>
<proteinExistence type="inferred from homology"/>
<dbReference type="InterPro" id="IPR029062">
    <property type="entry name" value="Class_I_gatase-like"/>
</dbReference>
<organism evidence="10 11">
    <name type="scientific">Peptostreptococcus stomatis DSM 17678</name>
    <dbReference type="NCBI Taxonomy" id="596315"/>
    <lineage>
        <taxon>Bacteria</taxon>
        <taxon>Bacillati</taxon>
        <taxon>Bacillota</taxon>
        <taxon>Clostridia</taxon>
        <taxon>Peptostreptococcales</taxon>
        <taxon>Peptostreptococcaceae</taxon>
        <taxon>Peptostreptococcus</taxon>
    </lineage>
</organism>
<dbReference type="InterPro" id="IPR027417">
    <property type="entry name" value="P-loop_NTPase"/>
</dbReference>
<name>E0E2D5_9FIRM</name>
<dbReference type="HAMAP" id="MF_00027">
    <property type="entry name" value="CobB_CbiA"/>
    <property type="match status" value="1"/>
</dbReference>
<dbReference type="GO" id="GO:0009236">
    <property type="term" value="P:cobalamin biosynthetic process"/>
    <property type="evidence" value="ECO:0007669"/>
    <property type="project" value="UniProtKB-UniRule"/>
</dbReference>
<keyword evidence="11" id="KW-1185">Reference proteome</keyword>
<evidence type="ECO:0000259" key="9">
    <source>
        <dbReference type="Pfam" id="PF07685"/>
    </source>
</evidence>
<dbReference type="PANTHER" id="PTHR43873:SF1">
    <property type="entry name" value="COBYRINATE A,C-DIAMIDE SYNTHASE"/>
    <property type="match status" value="1"/>
</dbReference>
<accession>E0E2D5</accession>
<keyword evidence="5 7" id="KW-0460">Magnesium</keyword>
<dbReference type="UniPathway" id="UPA00148">
    <property type="reaction ID" value="UER00231"/>
</dbReference>
<comment type="catalytic activity">
    <reaction evidence="7">
        <text>cob(II)yrinate + 2 L-glutamine + 2 ATP + 2 H2O = cob(II)yrinate a,c diamide + 2 L-glutamate + 2 ADP + 2 phosphate + 2 H(+)</text>
        <dbReference type="Rhea" id="RHEA:26289"/>
        <dbReference type="ChEBI" id="CHEBI:15377"/>
        <dbReference type="ChEBI" id="CHEBI:15378"/>
        <dbReference type="ChEBI" id="CHEBI:29985"/>
        <dbReference type="ChEBI" id="CHEBI:30616"/>
        <dbReference type="ChEBI" id="CHEBI:43474"/>
        <dbReference type="ChEBI" id="CHEBI:58359"/>
        <dbReference type="ChEBI" id="CHEBI:58537"/>
        <dbReference type="ChEBI" id="CHEBI:58894"/>
        <dbReference type="ChEBI" id="CHEBI:456216"/>
        <dbReference type="EC" id="6.3.5.11"/>
    </reaction>
</comment>
<dbReference type="NCBIfam" id="TIGR00379">
    <property type="entry name" value="cobB"/>
    <property type="match status" value="1"/>
</dbReference>
<comment type="function">
    <text evidence="7">Catalyzes the ATP-dependent amidation of the two carboxylate groups at positions a and c of cobyrinate, using either L-glutamine or ammonia as the nitrogen source.</text>
</comment>
<keyword evidence="3 7" id="KW-0547">Nucleotide-binding</keyword>
<keyword evidence="2 7" id="KW-0436">Ligase</keyword>
<comment type="domain">
    <text evidence="7">Comprises of two domains. The C-terminal domain contains the binding site for glutamine and catalyzes the hydrolysis of this substrate to glutamate and ammonia. The N-terminal domain is anticipated to bind ATP and cobyrinate and catalyzes the ultimate synthesis of the diamide product. The ammonia produced via the glutaminase domain is probably translocated to the adjacent domain via a molecular tunnel, where it reacts with an activated intermediate.</text>
</comment>
<dbReference type="Gene3D" id="3.40.50.300">
    <property type="entry name" value="P-loop containing nucleotide triphosphate hydrolases"/>
    <property type="match status" value="2"/>
</dbReference>
<dbReference type="AlphaFoldDB" id="E0E2D5"/>
<keyword evidence="6 7" id="KW-0315">Glutamine amidotransferase</keyword>
<evidence type="ECO:0000256" key="4">
    <source>
        <dbReference type="ARBA" id="ARBA00022840"/>
    </source>
</evidence>
<dbReference type="RefSeq" id="WP_007788982.1">
    <property type="nucleotide sequence ID" value="NZ_ADGQ01000035.1"/>
</dbReference>
<protein>
    <recommendedName>
        <fullName evidence="7">Cobyrinate a,c-diamide synthase</fullName>
        <ecNumber evidence="7">6.3.5.11</ecNumber>
    </recommendedName>
    <alternativeName>
        <fullName evidence="7">Cobyrinic acid a,c-diamide synthetase</fullName>
    </alternativeName>
</protein>
<dbReference type="InterPro" id="IPR002586">
    <property type="entry name" value="CobQ/CobB/MinD/ParA_Nub-bd_dom"/>
</dbReference>
<dbReference type="CDD" id="cd05388">
    <property type="entry name" value="CobB_N"/>
    <property type="match status" value="1"/>
</dbReference>
<dbReference type="Gene3D" id="3.40.50.880">
    <property type="match status" value="1"/>
</dbReference>
<feature type="domain" description="CobB/CobQ-like glutamine amidotransferase" evidence="9">
    <location>
        <begin position="253"/>
        <end position="445"/>
    </location>
</feature>
<evidence type="ECO:0000259" key="8">
    <source>
        <dbReference type="Pfam" id="PF01656"/>
    </source>
</evidence>
<evidence type="ECO:0000256" key="3">
    <source>
        <dbReference type="ARBA" id="ARBA00022741"/>
    </source>
</evidence>
<comment type="miscellaneous">
    <text evidence="7">The a and c carboxylates of cobyrinate are activated for nucleophilic attack via formation of a phosphorylated intermediate by ATP. CbiA catalyzes first the amidation of the c-carboxylate, and then that of the a-carboxylate.</text>
</comment>
<dbReference type="Pfam" id="PF01656">
    <property type="entry name" value="CbiA"/>
    <property type="match status" value="1"/>
</dbReference>
<sequence>MKKIVIAGTGSGVGKTTISLGIMKALVDRGKSVQAFKVGPDYIDPSYHQYVTGRSSRNLDSYMLDDEQVKYVYKQASKRADISIIEGVMGLYDGLGTDINKHSTSKMAKTLKAPVILVVDAKAMGSSVAAMVLGYKQLDKDLDIVGVIANNVRTERHYDIVKTSIEKYCALEVLGYIPPLEDISLESRQLGLVPSGETEDLDEKIDILGRLVEDYVDVDRIIELSESEAITSNFELNMFIEDPDVRDLARGKRIAVAYDKAFNFYYDSNLELLEDIGVELEFFSPLEDESVPEADIIYIGGGFPEVFADKLEANKSMRDSIYKVYEANKPIYAECGGLMYLGEYMLDIEGKKYKMVGAIKGYSQMEKRLKRVGYCQATAKEDNLIAYKGQQICGHEFHYSSFHSDLETAFEIEKIVNEKVIDRWEGGYFTKNTLASYLHIHFYNNLSLVCYLLSRD</sequence>
<dbReference type="OrthoDB" id="9764035at2"/>
<keyword evidence="4 7" id="KW-0067">ATP-binding</keyword>
<dbReference type="EMBL" id="ADGQ01000035">
    <property type="protein sequence ID" value="EFM64902.1"/>
    <property type="molecule type" value="Genomic_DNA"/>
</dbReference>
<dbReference type="PANTHER" id="PTHR43873">
    <property type="entry name" value="COBYRINATE A,C-DIAMIDE SYNTHASE"/>
    <property type="match status" value="1"/>
</dbReference>
<dbReference type="eggNOG" id="COG1797">
    <property type="taxonomic scope" value="Bacteria"/>
</dbReference>
<comment type="similarity">
    <text evidence="7">Belongs to the CobB/CbiA family.</text>
</comment>
<feature type="active site" description="Nucleophile" evidence="7">
    <location>
        <position position="335"/>
    </location>
</feature>
<dbReference type="EC" id="6.3.5.11" evidence="7"/>
<dbReference type="GeneID" id="84800383"/>
<comment type="caution">
    <text evidence="10">The sequence shown here is derived from an EMBL/GenBank/DDBJ whole genome shotgun (WGS) entry which is preliminary data.</text>
</comment>
<feature type="site" description="Increases nucleophilicity of active site Cys" evidence="7">
    <location>
        <position position="439"/>
    </location>
</feature>
<dbReference type="NCBIfam" id="NF002204">
    <property type="entry name" value="PRK01077.1"/>
    <property type="match status" value="1"/>
</dbReference>
<evidence type="ECO:0000256" key="2">
    <source>
        <dbReference type="ARBA" id="ARBA00022598"/>
    </source>
</evidence>
<dbReference type="CDD" id="cd03130">
    <property type="entry name" value="GATase1_CobB"/>
    <property type="match status" value="1"/>
</dbReference>
<dbReference type="Pfam" id="PF07685">
    <property type="entry name" value="GATase_3"/>
    <property type="match status" value="1"/>
</dbReference>
<evidence type="ECO:0000256" key="6">
    <source>
        <dbReference type="ARBA" id="ARBA00022962"/>
    </source>
</evidence>
<dbReference type="PROSITE" id="PS51274">
    <property type="entry name" value="GATASE_COBBQ"/>
    <property type="match status" value="1"/>
</dbReference>
<comment type="pathway">
    <text evidence="7">Cofactor biosynthesis; adenosylcobalamin biosynthesis; cob(II)yrinate a,c-diamide from sirohydrochlorin (anaerobic route): step 10/10.</text>
</comment>
<feature type="domain" description="CobQ/CobB/MinD/ParA nucleotide binding" evidence="8">
    <location>
        <begin position="4"/>
        <end position="185"/>
    </location>
</feature>
<dbReference type="Proteomes" id="UP000003244">
    <property type="component" value="Unassembled WGS sequence"/>
</dbReference>
<reference evidence="10 11" key="1">
    <citation type="submission" date="2010-08" db="EMBL/GenBank/DDBJ databases">
        <authorList>
            <person name="Harkins D.M."/>
            <person name="Madupu R."/>
            <person name="Durkin A.S."/>
            <person name="Torralba M."/>
            <person name="Methe B."/>
            <person name="Sutton G.G."/>
            <person name="Nelson K.E."/>
        </authorList>
    </citation>
    <scope>NUCLEOTIDE SEQUENCE [LARGE SCALE GENOMIC DNA]</scope>
    <source>
        <strain evidence="10 11">DSM 17678</strain>
    </source>
</reference>
<dbReference type="SUPFAM" id="SSF52540">
    <property type="entry name" value="P-loop containing nucleoside triphosphate hydrolases"/>
    <property type="match status" value="1"/>
</dbReference>
<evidence type="ECO:0000256" key="5">
    <source>
        <dbReference type="ARBA" id="ARBA00022842"/>
    </source>
</evidence>
<dbReference type="GO" id="GO:0005524">
    <property type="term" value="F:ATP binding"/>
    <property type="evidence" value="ECO:0007669"/>
    <property type="project" value="UniProtKB-UniRule"/>
</dbReference>
<dbReference type="InterPro" id="IPR004484">
    <property type="entry name" value="CbiA/CobB_synth"/>
</dbReference>
<gene>
    <name evidence="7" type="primary">cbiA</name>
    <name evidence="10" type="ORF">HMPREF0634_1265</name>
</gene>
<evidence type="ECO:0000313" key="11">
    <source>
        <dbReference type="Proteomes" id="UP000003244"/>
    </source>
</evidence>
<dbReference type="InterPro" id="IPR011698">
    <property type="entry name" value="GATase_3"/>
</dbReference>
<evidence type="ECO:0000313" key="10">
    <source>
        <dbReference type="EMBL" id="EFM64902.1"/>
    </source>
</evidence>
<dbReference type="GO" id="GO:0042242">
    <property type="term" value="F:cobyrinic acid a,c-diamide synthase activity"/>
    <property type="evidence" value="ECO:0007669"/>
    <property type="project" value="UniProtKB-UniRule"/>
</dbReference>
<evidence type="ECO:0000256" key="7">
    <source>
        <dbReference type="HAMAP-Rule" id="MF_00027"/>
    </source>
</evidence>